<dbReference type="GO" id="GO:0005525">
    <property type="term" value="F:GTP binding"/>
    <property type="evidence" value="ECO:0007669"/>
    <property type="project" value="UniProtKB-KW"/>
</dbReference>
<sequence length="103" mass="11956">MEKKDLDNAASSDELARYLDLKNLDERIYMFEAVSTFDGMGIKESMDWLVEVMERSKRTEMFESSCRRDKPSICLENTKSTQLVSFTASETCVENQRLSFYLA</sequence>
<comment type="caution">
    <text evidence="7">The sequence shown here is derived from an EMBL/GenBank/DDBJ whole genome shotgun (WGS) entry which is preliminary data.</text>
</comment>
<evidence type="ECO:0000313" key="8">
    <source>
        <dbReference type="Proteomes" id="UP000288805"/>
    </source>
</evidence>
<keyword evidence="3" id="KW-0547">Nucleotide-binding</keyword>
<name>A0A438I449_VITVI</name>
<dbReference type="GO" id="GO:0003924">
    <property type="term" value="F:GTPase activity"/>
    <property type="evidence" value="ECO:0007669"/>
    <property type="project" value="InterPro"/>
</dbReference>
<dbReference type="Gene3D" id="3.40.50.300">
    <property type="entry name" value="P-loop containing nucleotide triphosphate hydrolases"/>
    <property type="match status" value="1"/>
</dbReference>
<evidence type="ECO:0000256" key="2">
    <source>
        <dbReference type="ARBA" id="ARBA00022707"/>
    </source>
</evidence>
<dbReference type="Pfam" id="PF00025">
    <property type="entry name" value="Arf"/>
    <property type="match status" value="1"/>
</dbReference>
<dbReference type="PANTHER" id="PTHR45909">
    <property type="entry name" value="ADP-RIBOSYLATION FACTOR-RELATED PROTEIN 1"/>
    <property type="match status" value="1"/>
</dbReference>
<dbReference type="GO" id="GO:0016192">
    <property type="term" value="P:vesicle-mediated transport"/>
    <property type="evidence" value="ECO:0007669"/>
    <property type="project" value="UniProtKB-KW"/>
</dbReference>
<reference evidence="7 8" key="1">
    <citation type="journal article" date="2018" name="PLoS Genet.">
        <title>Population sequencing reveals clonal diversity and ancestral inbreeding in the grapevine cultivar Chardonnay.</title>
        <authorList>
            <person name="Roach M.J."/>
            <person name="Johnson D.L."/>
            <person name="Bohlmann J."/>
            <person name="van Vuuren H.J."/>
            <person name="Jones S.J."/>
            <person name="Pretorius I.S."/>
            <person name="Schmidt S.A."/>
            <person name="Borneman A.R."/>
        </authorList>
    </citation>
    <scope>NUCLEOTIDE SEQUENCE [LARGE SCALE GENOMIC DNA]</scope>
    <source>
        <strain evidence="8">cv. Chardonnay</strain>
        <tissue evidence="7">Leaf</tissue>
    </source>
</reference>
<organism evidence="7 8">
    <name type="scientific">Vitis vinifera</name>
    <name type="common">Grape</name>
    <dbReference type="NCBI Taxonomy" id="29760"/>
    <lineage>
        <taxon>Eukaryota</taxon>
        <taxon>Viridiplantae</taxon>
        <taxon>Streptophyta</taxon>
        <taxon>Embryophyta</taxon>
        <taxon>Tracheophyta</taxon>
        <taxon>Spermatophyta</taxon>
        <taxon>Magnoliopsida</taxon>
        <taxon>eudicotyledons</taxon>
        <taxon>Gunneridae</taxon>
        <taxon>Pentapetalae</taxon>
        <taxon>rosids</taxon>
        <taxon>Vitales</taxon>
        <taxon>Vitaceae</taxon>
        <taxon>Viteae</taxon>
        <taxon>Vitis</taxon>
    </lineage>
</organism>
<dbReference type="Proteomes" id="UP000288805">
    <property type="component" value="Unassembled WGS sequence"/>
</dbReference>
<keyword evidence="5" id="KW-0813">Transport</keyword>
<keyword evidence="5" id="KW-0653">Protein transport</keyword>
<dbReference type="InterPro" id="IPR024156">
    <property type="entry name" value="Small_GTPase_ARF"/>
</dbReference>
<evidence type="ECO:0000313" key="7">
    <source>
        <dbReference type="EMBL" id="RVW91447.1"/>
    </source>
</evidence>
<evidence type="ECO:0000256" key="3">
    <source>
        <dbReference type="ARBA" id="ARBA00022741"/>
    </source>
</evidence>
<evidence type="ECO:0000256" key="6">
    <source>
        <dbReference type="ARBA" id="ARBA00023134"/>
    </source>
</evidence>
<keyword evidence="2" id="KW-0449">Lipoprotein</keyword>
<proteinExistence type="inferred from homology"/>
<dbReference type="PANTHER" id="PTHR45909:SF1">
    <property type="entry name" value="ADP-RIBOSYLATION FACTOR-RELATED PROTEIN 1"/>
    <property type="match status" value="1"/>
</dbReference>
<keyword evidence="6" id="KW-0342">GTP-binding</keyword>
<dbReference type="InterPro" id="IPR027417">
    <property type="entry name" value="P-loop_NTPase"/>
</dbReference>
<evidence type="ECO:0000256" key="5">
    <source>
        <dbReference type="ARBA" id="ARBA00022927"/>
    </source>
</evidence>
<dbReference type="GO" id="GO:0015031">
    <property type="term" value="P:protein transport"/>
    <property type="evidence" value="ECO:0007669"/>
    <property type="project" value="UniProtKB-KW"/>
</dbReference>
<protein>
    <submittedName>
        <fullName evidence="7">Uncharacterized protein</fullName>
    </submittedName>
</protein>
<comment type="similarity">
    <text evidence="1">Belongs to the small GTPase superfamily. Arf family.</text>
</comment>
<evidence type="ECO:0000256" key="1">
    <source>
        <dbReference type="ARBA" id="ARBA00010290"/>
    </source>
</evidence>
<accession>A0A438I449</accession>
<dbReference type="AlphaFoldDB" id="A0A438I449"/>
<keyword evidence="2" id="KW-0519">Myristate</keyword>
<evidence type="ECO:0000256" key="4">
    <source>
        <dbReference type="ARBA" id="ARBA00022892"/>
    </source>
</evidence>
<dbReference type="EMBL" id="QGNW01000145">
    <property type="protein sequence ID" value="RVW91447.1"/>
    <property type="molecule type" value="Genomic_DNA"/>
</dbReference>
<keyword evidence="4" id="KW-0931">ER-Golgi transport</keyword>
<dbReference type="InterPro" id="IPR006689">
    <property type="entry name" value="Small_GTPase_ARF/SAR"/>
</dbReference>
<gene>
    <name evidence="7" type="ORF">CK203_038582</name>
</gene>